<evidence type="ECO:0000259" key="1">
    <source>
        <dbReference type="Pfam" id="PF11827"/>
    </source>
</evidence>
<feature type="domain" description="DUF3347" evidence="1">
    <location>
        <begin position="70"/>
        <end position="137"/>
    </location>
</feature>
<evidence type="ECO:0000313" key="3">
    <source>
        <dbReference type="Proteomes" id="UP000323188"/>
    </source>
</evidence>
<accession>A0A5B2TSV0</accession>
<dbReference type="AlphaFoldDB" id="A0A5B2TSV0"/>
<proteinExistence type="predicted"/>
<organism evidence="2 3">
    <name type="scientific">Maribacter flavus</name>
    <dbReference type="NCBI Taxonomy" id="1658664"/>
    <lineage>
        <taxon>Bacteria</taxon>
        <taxon>Pseudomonadati</taxon>
        <taxon>Bacteroidota</taxon>
        <taxon>Flavobacteriia</taxon>
        <taxon>Flavobacteriales</taxon>
        <taxon>Flavobacteriaceae</taxon>
        <taxon>Maribacter</taxon>
    </lineage>
</organism>
<name>A0A5B2TSV0_9FLAO</name>
<dbReference type="RefSeq" id="WP_154920141.1">
    <property type="nucleotide sequence ID" value="NZ_VUOE01000002.1"/>
</dbReference>
<dbReference type="Proteomes" id="UP000323188">
    <property type="component" value="Unassembled WGS sequence"/>
</dbReference>
<evidence type="ECO:0000313" key="2">
    <source>
        <dbReference type="EMBL" id="KAA2217444.1"/>
    </source>
</evidence>
<sequence length="187" mass="21044">MKSIRIENAKSRKPMVNRTFFRTFSAIVSLSALVACKNEPKSNGETQVKEEVSQEKAALAFNDSKVRNQFQHYIHLKTALVNSDAVEAQSGAKMLMENTEDAALKEMLAKIAALNEIEDQRVVFSEVTKKITEIVDASISSGEVYMQYCPMAFNNEGGYWLSTEKEIRNPYFGDRMLTCGKVTEIIK</sequence>
<gene>
    <name evidence="2" type="ORF">F0361_16000</name>
</gene>
<comment type="caution">
    <text evidence="2">The sequence shown here is derived from an EMBL/GenBank/DDBJ whole genome shotgun (WGS) entry which is preliminary data.</text>
</comment>
<dbReference type="Pfam" id="PF11827">
    <property type="entry name" value="DUF3347"/>
    <property type="match status" value="1"/>
</dbReference>
<dbReference type="EMBL" id="VUOE01000002">
    <property type="protein sequence ID" value="KAA2217444.1"/>
    <property type="molecule type" value="Genomic_DNA"/>
</dbReference>
<protein>
    <submittedName>
        <fullName evidence="2">DUF3347 domain-containing protein</fullName>
    </submittedName>
</protein>
<dbReference type="InterPro" id="IPR021782">
    <property type="entry name" value="DUF3347"/>
</dbReference>
<reference evidence="2 3" key="1">
    <citation type="submission" date="2019-09" db="EMBL/GenBank/DDBJ databases">
        <authorList>
            <person name="Khan S.A."/>
            <person name="Jeon C.O."/>
            <person name="Chun B.H."/>
            <person name="Jeong S.E."/>
        </authorList>
    </citation>
    <scope>NUCLEOTIDE SEQUENCE [LARGE SCALE GENOMIC DNA]</scope>
    <source>
        <strain evidence="2 3">KCTC 42508</strain>
    </source>
</reference>